<evidence type="ECO:0000313" key="2">
    <source>
        <dbReference type="EMBL" id="KAE9391751.1"/>
    </source>
</evidence>
<evidence type="ECO:0000313" key="3">
    <source>
        <dbReference type="Proteomes" id="UP000799118"/>
    </source>
</evidence>
<sequence>MRKGEISEEWSAELGASVTLALFSRFHLSVLNLFVHETDTILRSIFALFSLIWKANGLSLKPDEIDGDSEYSGATLAELPIWLLQQLLEAMVPFTPSLSMLDEPLKLTLLT</sequence>
<reference evidence="2" key="1">
    <citation type="journal article" date="2019" name="Environ. Microbiol.">
        <title>Fungal ecological strategies reflected in gene transcription - a case study of two litter decomposers.</title>
        <authorList>
            <person name="Barbi F."/>
            <person name="Kohler A."/>
            <person name="Barry K."/>
            <person name="Baskaran P."/>
            <person name="Daum C."/>
            <person name="Fauchery L."/>
            <person name="Ihrmark K."/>
            <person name="Kuo A."/>
            <person name="LaButti K."/>
            <person name="Lipzen A."/>
            <person name="Morin E."/>
            <person name="Grigoriev I.V."/>
            <person name="Henrissat B."/>
            <person name="Lindahl B."/>
            <person name="Martin F."/>
        </authorList>
    </citation>
    <scope>NUCLEOTIDE SEQUENCE</scope>
    <source>
        <strain evidence="2">JB14</strain>
    </source>
</reference>
<gene>
    <name evidence="2" type="ORF">BT96DRAFT_1001050</name>
    <name evidence="1" type="ORF">BT96DRAFT_1002374</name>
</gene>
<dbReference type="EMBL" id="ML769614">
    <property type="protein sequence ID" value="KAE9391751.1"/>
    <property type="molecule type" value="Genomic_DNA"/>
</dbReference>
<dbReference type="AlphaFoldDB" id="A0A6A4H138"/>
<keyword evidence="3" id="KW-1185">Reference proteome</keyword>
<protein>
    <submittedName>
        <fullName evidence="2">Uncharacterized protein</fullName>
    </submittedName>
</protein>
<accession>A0A6A4H138</accession>
<dbReference type="Proteomes" id="UP000799118">
    <property type="component" value="Unassembled WGS sequence"/>
</dbReference>
<proteinExistence type="predicted"/>
<evidence type="ECO:0000313" key="1">
    <source>
        <dbReference type="EMBL" id="KAE9390300.1"/>
    </source>
</evidence>
<organism evidence="2 3">
    <name type="scientific">Gymnopus androsaceus JB14</name>
    <dbReference type="NCBI Taxonomy" id="1447944"/>
    <lineage>
        <taxon>Eukaryota</taxon>
        <taxon>Fungi</taxon>
        <taxon>Dikarya</taxon>
        <taxon>Basidiomycota</taxon>
        <taxon>Agaricomycotina</taxon>
        <taxon>Agaricomycetes</taxon>
        <taxon>Agaricomycetidae</taxon>
        <taxon>Agaricales</taxon>
        <taxon>Marasmiineae</taxon>
        <taxon>Omphalotaceae</taxon>
        <taxon>Gymnopus</taxon>
    </lineage>
</organism>
<name>A0A6A4H138_9AGAR</name>
<dbReference type="EMBL" id="ML769662">
    <property type="protein sequence ID" value="KAE9390300.1"/>
    <property type="molecule type" value="Genomic_DNA"/>
</dbReference>